<gene>
    <name evidence="1" type="ORF">T11_7730</name>
</gene>
<dbReference type="AlphaFoldDB" id="A0A0V1GR61"/>
<evidence type="ECO:0000313" key="1">
    <source>
        <dbReference type="EMBL" id="KRZ00806.1"/>
    </source>
</evidence>
<sequence length="117" mass="13683">MDSRLGNVQHYPIKFILSHYFAYILNRNALLNRQIPPDISVADYLNRRLPCRYRTRFRRVAQCGWSVTLAYHFKDTLRSMRCTHVAWPGPFLSSVPQIAIGVRLRRNCPEVGLHRAS</sequence>
<keyword evidence="2" id="KW-1185">Reference proteome</keyword>
<protein>
    <submittedName>
        <fullName evidence="1">Uncharacterized protein</fullName>
    </submittedName>
</protein>
<comment type="caution">
    <text evidence="1">The sequence shown here is derived from an EMBL/GenBank/DDBJ whole genome shotgun (WGS) entry which is preliminary data.</text>
</comment>
<organism evidence="1 2">
    <name type="scientific">Trichinella zimbabwensis</name>
    <dbReference type="NCBI Taxonomy" id="268475"/>
    <lineage>
        <taxon>Eukaryota</taxon>
        <taxon>Metazoa</taxon>
        <taxon>Ecdysozoa</taxon>
        <taxon>Nematoda</taxon>
        <taxon>Enoplea</taxon>
        <taxon>Dorylaimia</taxon>
        <taxon>Trichinellida</taxon>
        <taxon>Trichinellidae</taxon>
        <taxon>Trichinella</taxon>
    </lineage>
</organism>
<dbReference type="Proteomes" id="UP000055024">
    <property type="component" value="Unassembled WGS sequence"/>
</dbReference>
<reference evidence="1 2" key="1">
    <citation type="submission" date="2015-01" db="EMBL/GenBank/DDBJ databases">
        <title>Evolution of Trichinella species and genotypes.</title>
        <authorList>
            <person name="Korhonen P.K."/>
            <person name="Edoardo P."/>
            <person name="Giuseppe L.R."/>
            <person name="Gasser R.B."/>
        </authorList>
    </citation>
    <scope>NUCLEOTIDE SEQUENCE [LARGE SCALE GENOMIC DNA]</scope>
    <source>
        <strain evidence="1">ISS1029</strain>
    </source>
</reference>
<evidence type="ECO:0000313" key="2">
    <source>
        <dbReference type="Proteomes" id="UP000055024"/>
    </source>
</evidence>
<name>A0A0V1GR61_9BILA</name>
<accession>A0A0V1GR61</accession>
<dbReference type="EMBL" id="JYDP01000394">
    <property type="protein sequence ID" value="KRZ00806.1"/>
    <property type="molecule type" value="Genomic_DNA"/>
</dbReference>
<proteinExistence type="predicted"/>